<proteinExistence type="inferred from homology"/>
<dbReference type="GO" id="GO:0005737">
    <property type="term" value="C:cytoplasm"/>
    <property type="evidence" value="ECO:0007669"/>
    <property type="project" value="UniProtKB-SubCell"/>
</dbReference>
<dbReference type="InterPro" id="IPR000903">
    <property type="entry name" value="NMT"/>
</dbReference>
<sequence>MSEESKPVEPVVDETNAELTGKAIAQADPEADEHAESASEEEHEEEHAAEGSSDKKKKKKKKSKRSKVKEALTGSKSAPTDADFHKALDGLTPQQVKEFLALNPALAQEVSKASNSDNPSADQASDMLKKMSLQDIMTGLAAGGKNAKDMGSYKFWQTQPVPKFGEDNNLQEGPLRIQKVEEVDKEPSALIPGFEWVTMDLTKEEEIKEVYELLNKHYVEDDEAMFRFNYSPTILRWAMMPPGWKKEYHVGVRASQSGLLCAFISAIPVHLRVRDNVVTCSEVNFLAIHKKLRGKRLTPVLIKEITRRSNLDGIWQGLYTAGVVLPKPVSTCRYFHRAINWQKLYECGFSPLPANSKPQYQIRKYALPDDTAIKGLRPLQEKDIEAVMDLYHRYNKRFDMTPKMSREEALHWFLPKTGPGEQQAVWTYVVEDENNKITDFFSFFCIESTAIGNSKHNVIKVAYMFYYGTEVGLQDKFDKAALKKRLNDLVHDALIISKRYKFDVFNALTLMDNALFLEQQKFGAGDGQLHYYLFNYRVNPIAGGVDRKNQLDEENLSGIGLHRFASYDDAALTFLIPTLPSAEETLKHPAYLTTLWALEPTSQGKLSVAEGRGGPVGIAWEIHGEGPVKLVLVMGLASVKTSWQRQTLHFGHEHGDKYSVLIIDNRGMGASDKPLGIYSTSGMALDIIEVIDHVGWTGEREINLVGISMGGMITQEIAIRIPERLQTLTLICTSARVQNTTGFMETLTDRMSWLIPKSMERAIVDTALKLFTPEWLVAPDDEILPEPGVTPKCGPPPPEAGPTYRLFDSNFQRFQAQELTKKRNPEVFSSTMLMCQLAAAAMHNKSDEQLRQIAEAVGSERITVMHGKRDNMITFPNGERLINVLKPGTVHIVDDMGHAPILERAEWFNSVLEEELNMWTKPKEE</sequence>
<comment type="caution">
    <text evidence="17">The sequence shown here is derived from an EMBL/GenBank/DDBJ whole genome shotgun (WGS) entry which is preliminary data.</text>
</comment>
<comment type="function">
    <text evidence="1 11">Adds a myristoyl group to the N-terminal glycine residue of certain cellular proteins.</text>
</comment>
<feature type="compositionally biased region" description="Basic residues" evidence="13">
    <location>
        <begin position="55"/>
        <end position="67"/>
    </location>
</feature>
<reference evidence="17 18" key="1">
    <citation type="submission" date="2020-02" db="EMBL/GenBank/DDBJ databases">
        <title>Identification and distribution of gene clusters putatively required for synthesis of sphingolipid metabolism inhibitors in phylogenetically diverse species of the filamentous fungus Fusarium.</title>
        <authorList>
            <person name="Kim H.-S."/>
            <person name="Busman M."/>
            <person name="Brown D.W."/>
            <person name="Divon H."/>
            <person name="Uhlig S."/>
            <person name="Proctor R.H."/>
        </authorList>
    </citation>
    <scope>NUCLEOTIDE SEQUENCE [LARGE SCALE GENOMIC DNA]</scope>
    <source>
        <strain evidence="17 18">NRRL 2903</strain>
    </source>
</reference>
<comment type="subcellular location">
    <subcellularLocation>
        <location evidence="2">Cytoplasm</location>
    </subcellularLocation>
</comment>
<dbReference type="Pfam" id="PF01233">
    <property type="entry name" value="NMT"/>
    <property type="match status" value="1"/>
</dbReference>
<evidence type="ECO:0000256" key="1">
    <source>
        <dbReference type="ARBA" id="ARBA00003900"/>
    </source>
</evidence>
<keyword evidence="18" id="KW-1185">Reference proteome</keyword>
<dbReference type="InterPro" id="IPR022676">
    <property type="entry name" value="NMT_N"/>
</dbReference>
<comment type="catalytic activity">
    <reaction evidence="10 11">
        <text>N-terminal glycyl-[protein] + tetradecanoyl-CoA = N-tetradecanoylglycyl-[protein] + CoA + H(+)</text>
        <dbReference type="Rhea" id="RHEA:15521"/>
        <dbReference type="Rhea" id="RHEA-COMP:12666"/>
        <dbReference type="Rhea" id="RHEA-COMP:12667"/>
        <dbReference type="ChEBI" id="CHEBI:15378"/>
        <dbReference type="ChEBI" id="CHEBI:57287"/>
        <dbReference type="ChEBI" id="CHEBI:57385"/>
        <dbReference type="ChEBI" id="CHEBI:64723"/>
        <dbReference type="ChEBI" id="CHEBI:133050"/>
        <dbReference type="EC" id="2.3.1.97"/>
    </reaction>
</comment>
<evidence type="ECO:0000313" key="18">
    <source>
        <dbReference type="Proteomes" id="UP000537989"/>
    </source>
</evidence>
<dbReference type="InterPro" id="IPR016181">
    <property type="entry name" value="Acyl_CoA_acyltransferase"/>
</dbReference>
<evidence type="ECO:0000256" key="8">
    <source>
        <dbReference type="ARBA" id="ARBA00022679"/>
    </source>
</evidence>
<evidence type="ECO:0000256" key="10">
    <source>
        <dbReference type="ARBA" id="ARBA00048276"/>
    </source>
</evidence>
<dbReference type="EC" id="2.3.1.97" evidence="5 11"/>
<comment type="similarity">
    <text evidence="3 12">Belongs to the NMT family.</text>
</comment>
<name>A0AAN6BY23_FUSAU</name>
<dbReference type="Proteomes" id="UP000537989">
    <property type="component" value="Unassembled WGS sequence"/>
</dbReference>
<organism evidence="17 18">
    <name type="scientific">Fusarium austroamericanum</name>
    <dbReference type="NCBI Taxonomy" id="282268"/>
    <lineage>
        <taxon>Eukaryota</taxon>
        <taxon>Fungi</taxon>
        <taxon>Dikarya</taxon>
        <taxon>Ascomycota</taxon>
        <taxon>Pezizomycotina</taxon>
        <taxon>Sordariomycetes</taxon>
        <taxon>Hypocreomycetidae</taxon>
        <taxon>Hypocreales</taxon>
        <taxon>Nectriaceae</taxon>
        <taxon>Fusarium</taxon>
    </lineage>
</organism>
<evidence type="ECO:0000256" key="13">
    <source>
        <dbReference type="SAM" id="MobiDB-lite"/>
    </source>
</evidence>
<evidence type="ECO:0000256" key="6">
    <source>
        <dbReference type="ARBA" id="ARBA00022240"/>
    </source>
</evidence>
<evidence type="ECO:0000259" key="16">
    <source>
        <dbReference type="Pfam" id="PF02799"/>
    </source>
</evidence>
<dbReference type="GO" id="GO:0004379">
    <property type="term" value="F:glycylpeptide N-tetradecanoyltransferase activity"/>
    <property type="evidence" value="ECO:0007669"/>
    <property type="project" value="UniProtKB-EC"/>
</dbReference>
<evidence type="ECO:0000256" key="12">
    <source>
        <dbReference type="RuleBase" id="RU004178"/>
    </source>
</evidence>
<dbReference type="FunFam" id="3.40.630.30:FF:000042">
    <property type="entry name" value="Glycylpeptide N-tetradecanoyltransferase"/>
    <property type="match status" value="1"/>
</dbReference>
<evidence type="ECO:0000259" key="14">
    <source>
        <dbReference type="Pfam" id="PF00561"/>
    </source>
</evidence>
<dbReference type="PANTHER" id="PTHR11377">
    <property type="entry name" value="N-MYRISTOYL TRANSFERASE"/>
    <property type="match status" value="1"/>
</dbReference>
<dbReference type="Gene3D" id="3.40.50.1820">
    <property type="entry name" value="alpha/beta hydrolase"/>
    <property type="match status" value="1"/>
</dbReference>
<evidence type="ECO:0000256" key="5">
    <source>
        <dbReference type="ARBA" id="ARBA00012923"/>
    </source>
</evidence>
<feature type="domain" description="Glycylpeptide N-tetradecanoyltransferase N-terminal" evidence="15">
    <location>
        <begin position="178"/>
        <end position="332"/>
    </location>
</feature>
<dbReference type="Gene3D" id="3.40.630.30">
    <property type="match status" value="2"/>
</dbReference>
<comment type="subunit">
    <text evidence="4">Monomer.</text>
</comment>
<dbReference type="InterPro" id="IPR022677">
    <property type="entry name" value="NMT_C"/>
</dbReference>
<dbReference type="FunFam" id="3.40.630.30:FF:000056">
    <property type="entry name" value="Glycylpeptide N-tetradecanoyltransferase"/>
    <property type="match status" value="1"/>
</dbReference>
<evidence type="ECO:0000256" key="4">
    <source>
        <dbReference type="ARBA" id="ARBA00011245"/>
    </source>
</evidence>
<evidence type="ECO:0000313" key="17">
    <source>
        <dbReference type="EMBL" id="KAF5233218.1"/>
    </source>
</evidence>
<feature type="domain" description="AB hydrolase-1" evidence="14">
    <location>
        <begin position="630"/>
        <end position="767"/>
    </location>
</feature>
<keyword evidence="7" id="KW-0963">Cytoplasm</keyword>
<evidence type="ECO:0000256" key="2">
    <source>
        <dbReference type="ARBA" id="ARBA00004496"/>
    </source>
</evidence>
<keyword evidence="8 11" id="KW-0808">Transferase</keyword>
<dbReference type="PROSITE" id="PS00976">
    <property type="entry name" value="NMT_2"/>
    <property type="match status" value="1"/>
</dbReference>
<evidence type="ECO:0000256" key="11">
    <source>
        <dbReference type="RuleBase" id="RU000586"/>
    </source>
</evidence>
<dbReference type="Pfam" id="PF00561">
    <property type="entry name" value="Abhydrolase_1"/>
    <property type="match status" value="1"/>
</dbReference>
<dbReference type="InterPro" id="IPR029058">
    <property type="entry name" value="AB_hydrolase_fold"/>
</dbReference>
<feature type="region of interest" description="Disordered" evidence="13">
    <location>
        <begin position="1"/>
        <end position="85"/>
    </location>
</feature>
<dbReference type="Pfam" id="PF02799">
    <property type="entry name" value="NMT_C"/>
    <property type="match status" value="1"/>
</dbReference>
<feature type="compositionally biased region" description="Basic and acidic residues" evidence="13">
    <location>
        <begin position="45"/>
        <end position="54"/>
    </location>
</feature>
<dbReference type="EMBL" id="JAAMOD010000260">
    <property type="protein sequence ID" value="KAF5233218.1"/>
    <property type="molecule type" value="Genomic_DNA"/>
</dbReference>
<feature type="domain" description="Glycylpeptide N-tetradecanoyltransferase C-terminal" evidence="16">
    <location>
        <begin position="346"/>
        <end position="560"/>
    </location>
</feature>
<evidence type="ECO:0000256" key="7">
    <source>
        <dbReference type="ARBA" id="ARBA00022490"/>
    </source>
</evidence>
<dbReference type="PANTHER" id="PTHR11377:SF5">
    <property type="entry name" value="GLYCYLPEPTIDE N-TETRADECANOYLTRANSFERASE"/>
    <property type="match status" value="1"/>
</dbReference>
<dbReference type="InterPro" id="IPR000073">
    <property type="entry name" value="AB_hydrolase_1"/>
</dbReference>
<protein>
    <recommendedName>
        <fullName evidence="6 11">Glycylpeptide N-tetradecanoyltransferase</fullName>
        <ecNumber evidence="5 11">2.3.1.97</ecNumber>
    </recommendedName>
</protein>
<dbReference type="AlphaFoldDB" id="A0AAN6BY23"/>
<evidence type="ECO:0000256" key="3">
    <source>
        <dbReference type="ARBA" id="ARBA00009469"/>
    </source>
</evidence>
<dbReference type="PRINTS" id="PR00111">
    <property type="entry name" value="ABHYDROLASE"/>
</dbReference>
<dbReference type="SUPFAM" id="SSF55729">
    <property type="entry name" value="Acyl-CoA N-acyltransferases (Nat)"/>
    <property type="match status" value="2"/>
</dbReference>
<gene>
    <name evidence="17" type="ORF">FAUST_8321</name>
</gene>
<evidence type="ECO:0000259" key="15">
    <source>
        <dbReference type="Pfam" id="PF01233"/>
    </source>
</evidence>
<dbReference type="InterPro" id="IPR022678">
    <property type="entry name" value="NMT_CS"/>
</dbReference>
<accession>A0AAN6BY23</accession>
<dbReference type="SUPFAM" id="SSF53474">
    <property type="entry name" value="alpha/beta-Hydrolases"/>
    <property type="match status" value="1"/>
</dbReference>
<keyword evidence="9 11" id="KW-0012">Acyltransferase</keyword>
<evidence type="ECO:0000256" key="9">
    <source>
        <dbReference type="ARBA" id="ARBA00023315"/>
    </source>
</evidence>